<comment type="pathway">
    <text evidence="1">Aromatic compound metabolism; 3,4-dihydroxybenzoate biosynthesis.</text>
</comment>
<comment type="catalytic activity">
    <reaction evidence="1">
        <text>3-dehydroshikimate = 3,4-dihydroxybenzoate + H2O</text>
        <dbReference type="Rhea" id="RHEA:24848"/>
        <dbReference type="ChEBI" id="CHEBI:15377"/>
        <dbReference type="ChEBI" id="CHEBI:16630"/>
        <dbReference type="ChEBI" id="CHEBI:36241"/>
        <dbReference type="EC" id="4.2.1.118"/>
    </reaction>
</comment>
<evidence type="ECO:0000313" key="3">
    <source>
        <dbReference type="EMBL" id="MDD0839587.1"/>
    </source>
</evidence>
<feature type="binding site" evidence="1">
    <location>
        <position position="611"/>
    </location>
    <ligand>
        <name>Mg(2+)</name>
        <dbReference type="ChEBI" id="CHEBI:18420"/>
    </ligand>
</feature>
<dbReference type="InterPro" id="IPR043700">
    <property type="entry name" value="DSD"/>
</dbReference>
<dbReference type="RefSeq" id="WP_273952057.1">
    <property type="nucleotide sequence ID" value="NZ_JAQSIP010000006.1"/>
</dbReference>
<dbReference type="HAMAP" id="MF_02238">
    <property type="entry name" value="DSD"/>
    <property type="match status" value="1"/>
</dbReference>
<dbReference type="EMBL" id="JAQSIP010000006">
    <property type="protein sequence ID" value="MDD0839587.1"/>
    <property type="molecule type" value="Genomic_DNA"/>
</dbReference>
<organism evidence="3 4">
    <name type="scientific">Curvibacter cyanobacteriorum</name>
    <dbReference type="NCBI Taxonomy" id="3026422"/>
    <lineage>
        <taxon>Bacteria</taxon>
        <taxon>Pseudomonadati</taxon>
        <taxon>Pseudomonadota</taxon>
        <taxon>Betaproteobacteria</taxon>
        <taxon>Burkholderiales</taxon>
        <taxon>Comamonadaceae</taxon>
        <taxon>Curvibacter</taxon>
    </lineage>
</organism>
<dbReference type="EC" id="4.2.1.118" evidence="1"/>
<proteinExistence type="inferred from homology"/>
<protein>
    <recommendedName>
        <fullName evidence="1">3-dehydroshikimate dehydratase</fullName>
        <shortName evidence="1">DSD</shortName>
        <ecNumber evidence="1">4.2.1.118</ecNumber>
    </recommendedName>
</protein>
<comment type="caution">
    <text evidence="3">The sequence shown here is derived from an EMBL/GenBank/DDBJ whole genome shotgun (WGS) entry which is preliminary data.</text>
</comment>
<dbReference type="Gene3D" id="3.10.180.10">
    <property type="entry name" value="2,3-Dihydroxybiphenyl 1,2-Dioxygenase, domain 1"/>
    <property type="match status" value="2"/>
</dbReference>
<dbReference type="Pfam" id="PF14696">
    <property type="entry name" value="Glyoxalase_5"/>
    <property type="match status" value="1"/>
</dbReference>
<feature type="binding site" evidence="1">
    <location>
        <position position="191"/>
    </location>
    <ligand>
        <name>a divalent metal cation</name>
        <dbReference type="ChEBI" id="CHEBI:60240"/>
        <note>catalytic</note>
    </ligand>
</feature>
<evidence type="ECO:0000259" key="2">
    <source>
        <dbReference type="PROSITE" id="PS51819"/>
    </source>
</evidence>
<feature type="binding site" evidence="1">
    <location>
        <position position="165"/>
    </location>
    <ligand>
        <name>a divalent metal cation</name>
        <dbReference type="ChEBI" id="CHEBI:60240"/>
        <note>catalytic</note>
    </ligand>
</feature>
<sequence length="639" mass="70597">MRRSIATVSMSGTLSQKLEAIAAARFDGIELFEADFINHNGSARDLRRQAEDLGLGIDLYQPFRDFEGMPDAQFQRSLDRAERKFDVMEALGCPLVLVCSNTSPLALNDPERAAAQLHELAERAARRNLRIGYEALAWGRWVNLYQQAWQIVERADHPHLGLILDSFHTLSLKDDPSGIAQIPGERIFFVQMADAPLMSLDVIQWARHHRNFPGQGQLDVETFFEQVLLSGYNGNLSLEIFNDVFRETPNRRTAVDAMRSLLYLESQVRLRLNQRAQTPDAPEGAAAARALQRLDLAMPPPAQALQGYNFIEFGVDEAHGQALGETFEALGFEHVGHHRSKAVDLYRQGDIQFVINTQPGSEARQRFDDQGPNVCAFGLNAADPVQAANRAAALLSARHHSPLGPQELQLPAIIAPGGAVVHFVHQGTPLDADFEPRTTGASTATGAGLTHIDHVALALAHDQLDTWTLFGKAILGLQAGDSQELADPFGLIRNCALSTPSRELRLVMNASTSQRTRTARQVHTTGHSGGSVHHLALATADIFATVRRLSERGVKWVPISANYYDDLLARLDLDEALVRQMQAHHIVCDVSEGGRYLHAYTEAFADRFFFEVVQRDHYDGYGAVNAAVRMAAQTQARPR</sequence>
<dbReference type="PROSITE" id="PS51819">
    <property type="entry name" value="VOC"/>
    <property type="match status" value="1"/>
</dbReference>
<dbReference type="InterPro" id="IPR036237">
    <property type="entry name" value="Xyl_isomerase-like_sf"/>
</dbReference>
<dbReference type="PANTHER" id="PTHR12110:SF21">
    <property type="entry name" value="XYLOSE ISOMERASE-LIKE TIM BARREL DOMAIN-CONTAINING PROTEIN"/>
    <property type="match status" value="1"/>
</dbReference>
<dbReference type="InterPro" id="IPR029068">
    <property type="entry name" value="Glyas_Bleomycin-R_OHBP_Dase"/>
</dbReference>
<reference evidence="3 4" key="1">
    <citation type="submission" date="2023-02" db="EMBL/GenBank/DDBJ databases">
        <title>Bacterial whole genomic sequence of Curvibacter sp. HBC61.</title>
        <authorList>
            <person name="Le V."/>
            <person name="Ko S.-R."/>
            <person name="Ahn C.-Y."/>
            <person name="Oh H.-M."/>
        </authorList>
    </citation>
    <scope>NUCLEOTIDE SEQUENCE [LARGE SCALE GENOMIC DNA]</scope>
    <source>
        <strain evidence="3 4">HBC61</strain>
    </source>
</reference>
<gene>
    <name evidence="3" type="ORF">PSQ40_13460</name>
</gene>
<dbReference type="Proteomes" id="UP001528673">
    <property type="component" value="Unassembled WGS sequence"/>
</dbReference>
<feature type="binding site" evidence="1">
    <location>
        <position position="134"/>
    </location>
    <ligand>
        <name>a divalent metal cation</name>
        <dbReference type="ChEBI" id="CHEBI:60240"/>
        <note>catalytic</note>
    </ligand>
</feature>
<comment type="cofactor">
    <cofactor evidence="1">
        <name>a divalent metal cation</name>
        <dbReference type="ChEBI" id="CHEBI:60240"/>
    </cofactor>
</comment>
<dbReference type="InterPro" id="IPR050312">
    <property type="entry name" value="IolE/XylAMocC-like"/>
</dbReference>
<dbReference type="InterPro" id="IPR037523">
    <property type="entry name" value="VOC_core"/>
</dbReference>
<dbReference type="InterPro" id="IPR013022">
    <property type="entry name" value="Xyl_isomerase-like_TIM-brl"/>
</dbReference>
<feature type="binding site" evidence="1">
    <location>
        <position position="534"/>
    </location>
    <ligand>
        <name>Mg(2+)</name>
        <dbReference type="ChEBI" id="CHEBI:18420"/>
    </ligand>
</feature>
<dbReference type="Pfam" id="PF01261">
    <property type="entry name" value="AP_endonuc_2"/>
    <property type="match status" value="1"/>
</dbReference>
<feature type="domain" description="VOC" evidence="2">
    <location>
        <begin position="451"/>
        <end position="583"/>
    </location>
</feature>
<feature type="binding site" evidence="1">
    <location>
        <position position="454"/>
    </location>
    <ligand>
        <name>Mg(2+)</name>
        <dbReference type="ChEBI" id="CHEBI:18420"/>
    </ligand>
</feature>
<comment type="similarity">
    <text evidence="1">Belongs to the bacterial two-domain DSD family.</text>
</comment>
<evidence type="ECO:0000313" key="4">
    <source>
        <dbReference type="Proteomes" id="UP001528673"/>
    </source>
</evidence>
<dbReference type="PANTHER" id="PTHR12110">
    <property type="entry name" value="HYDROXYPYRUVATE ISOMERASE"/>
    <property type="match status" value="1"/>
</dbReference>
<dbReference type="SUPFAM" id="SSF54593">
    <property type="entry name" value="Glyoxalase/Bleomycin resistance protein/Dihydroxybiphenyl dioxygenase"/>
    <property type="match status" value="1"/>
</dbReference>
<keyword evidence="1" id="KW-0479">Metal-binding</keyword>
<dbReference type="Gene3D" id="3.20.20.150">
    <property type="entry name" value="Divalent-metal-dependent TIM barrel enzymes"/>
    <property type="match status" value="1"/>
</dbReference>
<keyword evidence="1" id="KW-0456">Lyase</keyword>
<name>A0ABT5N3E0_9BURK</name>
<evidence type="ECO:0000256" key="1">
    <source>
        <dbReference type="HAMAP-Rule" id="MF_02238"/>
    </source>
</evidence>
<keyword evidence="4" id="KW-1185">Reference proteome</keyword>
<dbReference type="SUPFAM" id="SSF51658">
    <property type="entry name" value="Xylose isomerase-like"/>
    <property type="match status" value="1"/>
</dbReference>
<accession>A0ABT5N3E0</accession>
<feature type="binding site" evidence="1">
    <location>
        <position position="239"/>
    </location>
    <ligand>
        <name>a divalent metal cation</name>
        <dbReference type="ChEBI" id="CHEBI:60240"/>
        <note>catalytic</note>
    </ligand>
</feature>
<comment type="function">
    <text evidence="1">Catalyzes the conversion of 3-dehydroshikimate to protocatechuate (3,4-dihydroxybenzoate), a common intermediate of quinate and shikimate degradation pathways.</text>
</comment>